<dbReference type="OrthoDB" id="9773137at2"/>
<feature type="domain" description="PIN" evidence="3">
    <location>
        <begin position="3"/>
        <end position="135"/>
    </location>
</feature>
<proteinExistence type="predicted"/>
<dbReference type="AlphaFoldDB" id="A0A4R3KN40"/>
<evidence type="ECO:0000313" key="5">
    <source>
        <dbReference type="Proteomes" id="UP000295788"/>
    </source>
</evidence>
<dbReference type="FunFam" id="3.40.50.1010:FF:000007">
    <property type="entry name" value="PhoH family protein"/>
    <property type="match status" value="1"/>
</dbReference>
<dbReference type="Gene3D" id="3.40.50.300">
    <property type="entry name" value="P-loop containing nucleotide triphosphate hydrolases"/>
    <property type="match status" value="1"/>
</dbReference>
<keyword evidence="1" id="KW-0547">Nucleotide-binding</keyword>
<dbReference type="InterPro" id="IPR003714">
    <property type="entry name" value="PhoH"/>
</dbReference>
<dbReference type="InterPro" id="IPR002716">
    <property type="entry name" value="PIN_dom"/>
</dbReference>
<dbReference type="InterPro" id="IPR051451">
    <property type="entry name" value="PhoH2-like"/>
</dbReference>
<dbReference type="InterPro" id="IPR027417">
    <property type="entry name" value="P-loop_NTPase"/>
</dbReference>
<dbReference type="CDD" id="cd09883">
    <property type="entry name" value="PIN_VapC_PhoHL-ATPase"/>
    <property type="match status" value="1"/>
</dbReference>
<name>A0A4R3KN40_9BACI</name>
<dbReference type="Proteomes" id="UP000295788">
    <property type="component" value="Unassembled WGS sequence"/>
</dbReference>
<evidence type="ECO:0000259" key="3">
    <source>
        <dbReference type="SMART" id="SM00670"/>
    </source>
</evidence>
<dbReference type="SMART" id="SM00670">
    <property type="entry name" value="PINc"/>
    <property type="match status" value="1"/>
</dbReference>
<dbReference type="FunFam" id="3.40.50.300:FF:000013">
    <property type="entry name" value="PhoH family ATPase"/>
    <property type="match status" value="1"/>
</dbReference>
<organism evidence="4 5">
    <name type="scientific">Tepidibacillus fermentans</name>
    <dbReference type="NCBI Taxonomy" id="1281767"/>
    <lineage>
        <taxon>Bacteria</taxon>
        <taxon>Bacillati</taxon>
        <taxon>Bacillota</taxon>
        <taxon>Bacilli</taxon>
        <taxon>Bacillales</taxon>
        <taxon>Bacillaceae</taxon>
        <taxon>Tepidibacillus</taxon>
    </lineage>
</organism>
<dbReference type="SUPFAM" id="SSF52540">
    <property type="entry name" value="P-loop containing nucleoside triphosphate hydrolases"/>
    <property type="match status" value="1"/>
</dbReference>
<protein>
    <submittedName>
        <fullName evidence="4">PhoH-like ATPase</fullName>
    </submittedName>
</protein>
<dbReference type="EMBL" id="SMAB01000001">
    <property type="protein sequence ID" value="TCS84438.1"/>
    <property type="molecule type" value="Genomic_DNA"/>
</dbReference>
<gene>
    <name evidence="4" type="ORF">EDD72_101102</name>
</gene>
<evidence type="ECO:0000313" key="4">
    <source>
        <dbReference type="EMBL" id="TCS84438.1"/>
    </source>
</evidence>
<evidence type="ECO:0000256" key="1">
    <source>
        <dbReference type="ARBA" id="ARBA00022741"/>
    </source>
</evidence>
<dbReference type="Pfam" id="PF13638">
    <property type="entry name" value="PIN_4"/>
    <property type="match status" value="1"/>
</dbReference>
<dbReference type="GO" id="GO:0005524">
    <property type="term" value="F:ATP binding"/>
    <property type="evidence" value="ECO:0007669"/>
    <property type="project" value="UniProtKB-KW"/>
</dbReference>
<keyword evidence="2" id="KW-0067">ATP-binding</keyword>
<reference evidence="4 5" key="1">
    <citation type="submission" date="2019-03" db="EMBL/GenBank/DDBJ databases">
        <title>Genomic Encyclopedia of Type Strains, Phase IV (KMG-IV): sequencing the most valuable type-strain genomes for metagenomic binning, comparative biology and taxonomic classification.</title>
        <authorList>
            <person name="Goeker M."/>
        </authorList>
    </citation>
    <scope>NUCLEOTIDE SEQUENCE [LARGE SCALE GENOMIC DNA]</scope>
    <source>
        <strain evidence="4 5">DSM 23802</strain>
    </source>
</reference>
<dbReference type="PANTHER" id="PTHR30473">
    <property type="entry name" value="PROTEIN PHOH"/>
    <property type="match status" value="1"/>
</dbReference>
<sequence>MGKIFVLDTNVLLQDPRAIFAFEDNEVVIPAVVLEEIDSKKRFMDEIGRNARQVSRLLDNLRENGKLHTGVKLKQGGLLRVELNHRSFQKMQDTFPNITNDNRILAVAMNLQVEEGQKESGRPVILVSKDALVRVKADALGLRAEDYLSDRVIMDTDIYPGFYELLVDPDKIDEFYTKKFLDLKEIGLDMNQVYPNEFYILKDRFGTSKSAVAKVNQNQTLLEPLRMNEAVWGIIPRNIQQKMALELLLDDHISLITMTGRAGTGKTLLSLAAGLLKVEDEQVYHKLLVARPVIPMGRDLGFLPGEKEEKLRPWMQPIYDNLEYLFNTKKPGELDKILAGMGSIQVEALTYIRGRSIPNQFIIIDEAQNLTKHEVKTIITRVGEGSKIVLMGDPDQIDHPYLDAMNNGLTYVVERFKQERISGHIQLNKGERSILAQLAADLL</sequence>
<evidence type="ECO:0000256" key="2">
    <source>
        <dbReference type="ARBA" id="ARBA00022840"/>
    </source>
</evidence>
<dbReference type="GO" id="GO:0005829">
    <property type="term" value="C:cytosol"/>
    <property type="evidence" value="ECO:0007669"/>
    <property type="project" value="TreeGrafter"/>
</dbReference>
<dbReference type="RefSeq" id="WP_132766677.1">
    <property type="nucleotide sequence ID" value="NZ_SMAB01000001.1"/>
</dbReference>
<accession>A0A4R3KN40</accession>
<dbReference type="PANTHER" id="PTHR30473:SF2">
    <property type="entry name" value="PIN DOMAIN-CONTAINING PROTEIN"/>
    <property type="match status" value="1"/>
</dbReference>
<comment type="caution">
    <text evidence="4">The sequence shown here is derived from an EMBL/GenBank/DDBJ whole genome shotgun (WGS) entry which is preliminary data.</text>
</comment>
<dbReference type="Gene3D" id="3.40.50.1010">
    <property type="entry name" value="5'-nuclease"/>
    <property type="match status" value="1"/>
</dbReference>
<keyword evidence="5" id="KW-1185">Reference proteome</keyword>
<dbReference type="Pfam" id="PF02562">
    <property type="entry name" value="PhoH"/>
    <property type="match status" value="1"/>
</dbReference>